<proteinExistence type="predicted"/>
<dbReference type="Proteomes" id="UP000289731">
    <property type="component" value="Segment"/>
</dbReference>
<name>A0A2D2AL25_9PAPI</name>
<accession>A0A2D2AL25</accession>
<gene>
    <name evidence="2" type="primary">^E4</name>
</gene>
<dbReference type="EMBL" id="MF588686">
    <property type="protein sequence ID" value="ATQ38151.1"/>
    <property type="molecule type" value="Genomic_DNA"/>
</dbReference>
<sequence length="201" mass="21215">NLTTKLCLLLLLAPPTPKKKGTDLPLPQTPAPFRRPPDDCPQYPSNGNHLLKEGTGEKTLVLQPPPGGSKDDRKRHRGDHDRGRDRDRDHKETHGPSSQSDAENGNGDKEGDEEAGSGEGAGTEAGAGAGAEAGAGAGAEAGSEGEQPPGAAEGTEPGNQDPSLLTQVAYHLTKWEEAYKVLVDSIVEDLRDYWTKLGTPQ</sequence>
<evidence type="ECO:0000313" key="2">
    <source>
        <dbReference type="EMBL" id="ATQ38151.1"/>
    </source>
</evidence>
<protein>
    <submittedName>
        <fullName evidence="2">^E4</fullName>
    </submittedName>
</protein>
<reference evidence="3" key="1">
    <citation type="submission" date="2017-08" db="EMBL/GenBank/DDBJ databases">
        <title>HPV diversity in WHIM patients.</title>
        <authorList>
            <person name="Pastrana D.V."/>
            <person name="Peretti A."/>
            <person name="Welch N.L."/>
            <person name="Borgogna C."/>
            <person name="Badolato R."/>
            <person name="Gariglio M."/>
            <person name="FitzGerald P.C."/>
            <person name="McIntosh C.E."/>
            <person name="Van Doorslaer K."/>
            <person name="McBride A."/>
            <person name="Bliskovsky V."/>
            <person name="Velez D."/>
            <person name="Cho E."/>
            <person name="Brownell I."/>
            <person name="Liu J.S."/>
            <person name="Gonzalez C.M."/>
            <person name="Maldarelli F."/>
            <person name="Lisco A."/>
            <person name="Androphy E.J."/>
            <person name="Uldrick T.S."/>
            <person name="Yarchoan R."/>
            <person name="Dvoretzky I."/>
            <person name="Holland S.M."/>
            <person name="Freeman A.F."/>
            <person name="Murphy P.M."/>
            <person name="McDermott D.H."/>
            <person name="Buck C.B."/>
        </authorList>
    </citation>
    <scope>NUCLEOTIDE SEQUENCE [LARGE SCALE GENOMIC DNA]</scope>
</reference>
<feature type="compositionally biased region" description="Basic and acidic residues" evidence="1">
    <location>
        <begin position="78"/>
        <end position="94"/>
    </location>
</feature>
<organism evidence="2 3">
    <name type="scientific">Betapapillomavirus 4</name>
    <dbReference type="NCBI Taxonomy" id="334208"/>
    <lineage>
        <taxon>Viruses</taxon>
        <taxon>Monodnaviria</taxon>
        <taxon>Shotokuvirae</taxon>
        <taxon>Cossaviricota</taxon>
        <taxon>Papovaviricetes</taxon>
        <taxon>Zurhausenvirales</taxon>
        <taxon>Papillomaviridae</taxon>
        <taxon>Firstpapillomavirinae</taxon>
        <taxon>Betapapillomavirus</taxon>
    </lineage>
</organism>
<feature type="non-terminal residue" evidence="2">
    <location>
        <position position="1"/>
    </location>
</feature>
<evidence type="ECO:0000256" key="1">
    <source>
        <dbReference type="SAM" id="MobiDB-lite"/>
    </source>
</evidence>
<feature type="region of interest" description="Disordered" evidence="1">
    <location>
        <begin position="13"/>
        <end position="165"/>
    </location>
</feature>
<evidence type="ECO:0000313" key="3">
    <source>
        <dbReference type="Proteomes" id="UP000289731"/>
    </source>
</evidence>
<feature type="compositionally biased region" description="Low complexity" evidence="1">
    <location>
        <begin position="140"/>
        <end position="158"/>
    </location>
</feature>
<feature type="compositionally biased region" description="Gly residues" evidence="1">
    <location>
        <begin position="117"/>
        <end position="139"/>
    </location>
</feature>